<dbReference type="RefSeq" id="WP_257877855.1">
    <property type="nucleotide sequence ID" value="NZ_CAMIHY010000158.1"/>
</dbReference>
<reference evidence="1" key="1">
    <citation type="submission" date="2017-12" db="EMBL/GenBank/DDBJ databases">
        <authorList>
            <person name="Thomas-White K."/>
            <person name="Wolfe A.J."/>
        </authorList>
    </citation>
    <scope>NUCLEOTIDE SEQUENCE</scope>
    <source>
        <strain evidence="1">UMB0763</strain>
    </source>
</reference>
<protein>
    <submittedName>
        <fullName evidence="1">Uncharacterized protein</fullName>
    </submittedName>
</protein>
<dbReference type="EMBL" id="CP136958">
    <property type="protein sequence ID" value="WOT02425.1"/>
    <property type="molecule type" value="Genomic_DNA"/>
</dbReference>
<sequence length="63" mass="6826">MTVNIAEIYHVNATEFAAQCGYQSNSAIASVLGISPLNNEDADEAVHFIKRAFFTAQGCHLPQ</sequence>
<evidence type="ECO:0000313" key="1">
    <source>
        <dbReference type="EMBL" id="WOT02425.1"/>
    </source>
</evidence>
<dbReference type="Proteomes" id="UP000234560">
    <property type="component" value="Chromosome"/>
</dbReference>
<reference evidence="1" key="2">
    <citation type="submission" date="2023-10" db="EMBL/GenBank/DDBJ databases">
        <authorList>
            <person name="Choi B."/>
        </authorList>
    </citation>
    <scope>NUCLEOTIDE SEQUENCE</scope>
    <source>
        <strain evidence="1">UMB0763</strain>
    </source>
</reference>
<gene>
    <name evidence="1" type="ORF">CYJ47_01210</name>
</gene>
<proteinExistence type="predicted"/>
<organism evidence="1 2">
    <name type="scientific">Corynebacterium pyruviciproducens</name>
    <dbReference type="NCBI Taxonomy" id="598660"/>
    <lineage>
        <taxon>Bacteria</taxon>
        <taxon>Bacillati</taxon>
        <taxon>Actinomycetota</taxon>
        <taxon>Actinomycetes</taxon>
        <taxon>Mycobacteriales</taxon>
        <taxon>Corynebacteriaceae</taxon>
        <taxon>Corynebacterium</taxon>
    </lineage>
</organism>
<dbReference type="AlphaFoldDB" id="A0AAF0YS44"/>
<dbReference type="KEGG" id="cpyr:CYJ47_01210"/>
<name>A0AAF0YS44_9CORY</name>
<accession>A0AAF0YS44</accession>
<evidence type="ECO:0000313" key="2">
    <source>
        <dbReference type="Proteomes" id="UP000234560"/>
    </source>
</evidence>